<dbReference type="Pfam" id="PF17039">
    <property type="entry name" value="Glyco_tran_10_N"/>
    <property type="match status" value="1"/>
</dbReference>
<keyword evidence="7" id="KW-0735">Signal-anchor</keyword>
<evidence type="ECO:0000256" key="7">
    <source>
        <dbReference type="ARBA" id="ARBA00022968"/>
    </source>
</evidence>
<evidence type="ECO:0000256" key="3">
    <source>
        <dbReference type="ARBA" id="ARBA00008919"/>
    </source>
</evidence>
<evidence type="ECO:0000313" key="16">
    <source>
        <dbReference type="EMBL" id="KAK2148475.1"/>
    </source>
</evidence>
<dbReference type="AlphaFoldDB" id="A0AAD9JA37"/>
<dbReference type="Proteomes" id="UP001208570">
    <property type="component" value="Unassembled WGS sequence"/>
</dbReference>
<keyword evidence="10" id="KW-0472">Membrane</keyword>
<dbReference type="EMBL" id="JAODUP010000496">
    <property type="protein sequence ID" value="KAK2148475.1"/>
    <property type="molecule type" value="Genomic_DNA"/>
</dbReference>
<keyword evidence="4 12" id="KW-0328">Glycosyltransferase</keyword>
<dbReference type="InterPro" id="IPR038577">
    <property type="entry name" value="GT10-like_C_sf"/>
</dbReference>
<evidence type="ECO:0000313" key="17">
    <source>
        <dbReference type="Proteomes" id="UP001208570"/>
    </source>
</evidence>
<evidence type="ECO:0000256" key="12">
    <source>
        <dbReference type="RuleBase" id="RU003832"/>
    </source>
</evidence>
<evidence type="ECO:0000259" key="15">
    <source>
        <dbReference type="Pfam" id="PF17039"/>
    </source>
</evidence>
<evidence type="ECO:0000256" key="8">
    <source>
        <dbReference type="ARBA" id="ARBA00022989"/>
    </source>
</evidence>
<organism evidence="16 17">
    <name type="scientific">Paralvinella palmiformis</name>
    <dbReference type="NCBI Taxonomy" id="53620"/>
    <lineage>
        <taxon>Eukaryota</taxon>
        <taxon>Metazoa</taxon>
        <taxon>Spiralia</taxon>
        <taxon>Lophotrochozoa</taxon>
        <taxon>Annelida</taxon>
        <taxon>Polychaeta</taxon>
        <taxon>Sedentaria</taxon>
        <taxon>Canalipalpata</taxon>
        <taxon>Terebellida</taxon>
        <taxon>Terebelliformia</taxon>
        <taxon>Alvinellidae</taxon>
        <taxon>Paralvinella</taxon>
    </lineage>
</organism>
<dbReference type="Gene3D" id="3.40.50.11660">
    <property type="entry name" value="Glycosyl transferase family 10, C-terminal domain"/>
    <property type="match status" value="1"/>
</dbReference>
<keyword evidence="17" id="KW-1185">Reference proteome</keyword>
<feature type="domain" description="Fucosyltransferase N-terminal" evidence="15">
    <location>
        <begin position="98"/>
        <end position="198"/>
    </location>
</feature>
<dbReference type="InterPro" id="IPR001503">
    <property type="entry name" value="Glyco_trans_10"/>
</dbReference>
<dbReference type="PANTHER" id="PTHR48438">
    <property type="entry name" value="ALPHA-(1,3)-FUCOSYLTRANSFERASE C-RELATED"/>
    <property type="match status" value="1"/>
</dbReference>
<dbReference type="GO" id="GO:0000139">
    <property type="term" value="C:Golgi membrane"/>
    <property type="evidence" value="ECO:0007669"/>
    <property type="project" value="UniProtKB-SubCell"/>
</dbReference>
<feature type="chain" id="PRO_5042235031" description="Fucosyltransferase" evidence="13">
    <location>
        <begin position="24"/>
        <end position="438"/>
    </location>
</feature>
<evidence type="ECO:0000256" key="4">
    <source>
        <dbReference type="ARBA" id="ARBA00022676"/>
    </source>
</evidence>
<evidence type="ECO:0000256" key="10">
    <source>
        <dbReference type="ARBA" id="ARBA00023136"/>
    </source>
</evidence>
<comment type="pathway">
    <text evidence="2">Protein modification; protein glycosylation.</text>
</comment>
<dbReference type="Pfam" id="PF00852">
    <property type="entry name" value="Glyco_transf_10"/>
    <property type="match status" value="1"/>
</dbReference>
<dbReference type="EC" id="2.4.1.-" evidence="12"/>
<feature type="signal peptide" evidence="13">
    <location>
        <begin position="1"/>
        <end position="23"/>
    </location>
</feature>
<accession>A0AAD9JA37</accession>
<dbReference type="SUPFAM" id="SSF53756">
    <property type="entry name" value="UDP-Glycosyltransferase/glycogen phosphorylase"/>
    <property type="match status" value="1"/>
</dbReference>
<feature type="domain" description="Fucosyltransferase C-terminal" evidence="14">
    <location>
        <begin position="221"/>
        <end position="396"/>
    </location>
</feature>
<name>A0AAD9JA37_9ANNE</name>
<keyword evidence="11" id="KW-0325">Glycoprotein</keyword>
<proteinExistence type="inferred from homology"/>
<dbReference type="InterPro" id="IPR055270">
    <property type="entry name" value="Glyco_tran_10_C"/>
</dbReference>
<dbReference type="InterPro" id="IPR031481">
    <property type="entry name" value="Glyco_tran_10_N"/>
</dbReference>
<keyword evidence="8" id="KW-1133">Transmembrane helix</keyword>
<evidence type="ECO:0000256" key="6">
    <source>
        <dbReference type="ARBA" id="ARBA00022692"/>
    </source>
</evidence>
<evidence type="ECO:0000256" key="9">
    <source>
        <dbReference type="ARBA" id="ARBA00023034"/>
    </source>
</evidence>
<evidence type="ECO:0000256" key="2">
    <source>
        <dbReference type="ARBA" id="ARBA00004922"/>
    </source>
</evidence>
<gene>
    <name evidence="16" type="ORF">LSH36_496g02060</name>
</gene>
<evidence type="ECO:0000256" key="11">
    <source>
        <dbReference type="ARBA" id="ARBA00023180"/>
    </source>
</evidence>
<dbReference type="GO" id="GO:0032580">
    <property type="term" value="C:Golgi cisterna membrane"/>
    <property type="evidence" value="ECO:0007669"/>
    <property type="project" value="UniProtKB-SubCell"/>
</dbReference>
<comment type="similarity">
    <text evidence="3 12">Belongs to the glycosyltransferase 10 family.</text>
</comment>
<dbReference type="PANTHER" id="PTHR48438:SF1">
    <property type="entry name" value="ALPHA-(1,3)-FUCOSYLTRANSFERASE C-RELATED"/>
    <property type="match status" value="1"/>
</dbReference>
<dbReference type="GO" id="GO:0008417">
    <property type="term" value="F:fucosyltransferase activity"/>
    <property type="evidence" value="ECO:0007669"/>
    <property type="project" value="InterPro"/>
</dbReference>
<protein>
    <recommendedName>
        <fullName evidence="12">Fucosyltransferase</fullName>
        <ecNumber evidence="12">2.4.1.-</ecNumber>
    </recommendedName>
</protein>
<comment type="caution">
    <text evidence="16">The sequence shown here is derived from an EMBL/GenBank/DDBJ whole genome shotgun (WGS) entry which is preliminary data.</text>
</comment>
<sequence>MIRGRTFLLLLFGCWLISVPVMFYNLEEYHTLGGKVFVDCPSGLCPSEEGHISRMAPGLPEWVAPPDKPDHVWPSFNESEDRILAQMSLNKQDGDKIKLILIYAGFLNEEIPIGQRKFVEDECPVTNCRLTRDVADITKADLVITKLGTRQLKEKYPNRPPNQIVLWFQLESPKHAAASGVVNWTATYRRDSTLNAPYYKFVTYKDGAGHKPAMTRNYARGKSKKVAWFVSNCLATNGRLEYAKELAKHIDVDIYGKCGTKRCPRREHRRCEELLSKEYKFYLAFENSHCRDYITEKFFLNGLSNDIVPIAFGAPPDDYARVAPPHSFIHTDDFSSPKHLADYLMELDANDALYNEYFQWKGSGEFINTKFWCRVCAMLHEAHSSGVHMWYDLNQWWSGDGVCFKYQPNGKPKPKWQSWRNASSKYGYLNNTYHILWP</sequence>
<evidence type="ECO:0000256" key="5">
    <source>
        <dbReference type="ARBA" id="ARBA00022679"/>
    </source>
</evidence>
<keyword evidence="13" id="KW-0732">Signal</keyword>
<keyword evidence="9 12" id="KW-0333">Golgi apparatus</keyword>
<evidence type="ECO:0000256" key="13">
    <source>
        <dbReference type="SAM" id="SignalP"/>
    </source>
</evidence>
<keyword evidence="6 12" id="KW-0812">Transmembrane</keyword>
<evidence type="ECO:0000259" key="14">
    <source>
        <dbReference type="Pfam" id="PF00852"/>
    </source>
</evidence>
<keyword evidence="5 12" id="KW-0808">Transferase</keyword>
<evidence type="ECO:0000256" key="1">
    <source>
        <dbReference type="ARBA" id="ARBA00004323"/>
    </source>
</evidence>
<comment type="subcellular location">
    <subcellularLocation>
        <location evidence="1">Golgi apparatus membrane</location>
        <topology evidence="1">Single-pass type II membrane protein</topology>
    </subcellularLocation>
    <subcellularLocation>
        <location evidence="12">Golgi apparatus</location>
        <location evidence="12">Golgi stack membrane</location>
        <topology evidence="12">Single-pass type II membrane protein</topology>
    </subcellularLocation>
</comment>
<reference evidence="16" key="1">
    <citation type="journal article" date="2023" name="Mol. Biol. Evol.">
        <title>Third-Generation Sequencing Reveals the Adaptive Role of the Epigenome in Three Deep-Sea Polychaetes.</title>
        <authorList>
            <person name="Perez M."/>
            <person name="Aroh O."/>
            <person name="Sun Y."/>
            <person name="Lan Y."/>
            <person name="Juniper S.K."/>
            <person name="Young C.R."/>
            <person name="Angers B."/>
            <person name="Qian P.Y."/>
        </authorList>
    </citation>
    <scope>NUCLEOTIDE SEQUENCE</scope>
    <source>
        <strain evidence="16">P08H-3</strain>
    </source>
</reference>
<dbReference type="FunFam" id="3.40.50.11660:FF:000004">
    <property type="entry name" value="Glycoprotein 3-alpha-L-fucosyltransferase A"/>
    <property type="match status" value="1"/>
</dbReference>